<dbReference type="AlphaFoldDB" id="A0A1V6PPG2"/>
<reference evidence="3" key="1">
    <citation type="journal article" date="2017" name="Nat. Microbiol.">
        <title>Global analysis of biosynthetic gene clusters reveals vast potential of secondary metabolite production in Penicillium species.</title>
        <authorList>
            <person name="Nielsen J.C."/>
            <person name="Grijseels S."/>
            <person name="Prigent S."/>
            <person name="Ji B."/>
            <person name="Dainat J."/>
            <person name="Nielsen K.F."/>
            <person name="Frisvad J.C."/>
            <person name="Workman M."/>
            <person name="Nielsen J."/>
        </authorList>
    </citation>
    <scope>NUCLEOTIDE SEQUENCE [LARGE SCALE GENOMIC DNA]</scope>
    <source>
        <strain evidence="3">IBT 31811</strain>
    </source>
</reference>
<evidence type="ECO:0000313" key="3">
    <source>
        <dbReference type="Proteomes" id="UP000191672"/>
    </source>
</evidence>
<name>A0A1V6PPG2_9EURO</name>
<gene>
    <name evidence="2" type="ORF">PENANT_c075G07274</name>
</gene>
<proteinExistence type="predicted"/>
<sequence length="65" mass="6678">MAAAILILIELAIVSAIPVSNHTRVSHSNSSADGFSGCYPCADPDCGVAGSYCQCAHGEQKILVN</sequence>
<dbReference type="OrthoDB" id="5238343at2759"/>
<feature type="signal peptide" evidence="1">
    <location>
        <begin position="1"/>
        <end position="16"/>
    </location>
</feature>
<evidence type="ECO:0000313" key="2">
    <source>
        <dbReference type="EMBL" id="OQD78864.1"/>
    </source>
</evidence>
<feature type="chain" id="PRO_5013093766" evidence="1">
    <location>
        <begin position="17"/>
        <end position="65"/>
    </location>
</feature>
<evidence type="ECO:0000256" key="1">
    <source>
        <dbReference type="SAM" id="SignalP"/>
    </source>
</evidence>
<protein>
    <submittedName>
        <fullName evidence="2">Uncharacterized protein</fullName>
    </submittedName>
</protein>
<dbReference type="EMBL" id="MDYN01000075">
    <property type="protein sequence ID" value="OQD78864.1"/>
    <property type="molecule type" value="Genomic_DNA"/>
</dbReference>
<comment type="caution">
    <text evidence="2">The sequence shown here is derived from an EMBL/GenBank/DDBJ whole genome shotgun (WGS) entry which is preliminary data.</text>
</comment>
<keyword evidence="1" id="KW-0732">Signal</keyword>
<accession>A0A1V6PPG2</accession>
<dbReference type="Proteomes" id="UP000191672">
    <property type="component" value="Unassembled WGS sequence"/>
</dbReference>
<keyword evidence="3" id="KW-1185">Reference proteome</keyword>
<organism evidence="2 3">
    <name type="scientific">Penicillium antarcticum</name>
    <dbReference type="NCBI Taxonomy" id="416450"/>
    <lineage>
        <taxon>Eukaryota</taxon>
        <taxon>Fungi</taxon>
        <taxon>Dikarya</taxon>
        <taxon>Ascomycota</taxon>
        <taxon>Pezizomycotina</taxon>
        <taxon>Eurotiomycetes</taxon>
        <taxon>Eurotiomycetidae</taxon>
        <taxon>Eurotiales</taxon>
        <taxon>Aspergillaceae</taxon>
        <taxon>Penicillium</taxon>
    </lineage>
</organism>